<evidence type="ECO:0000313" key="1">
    <source>
        <dbReference type="EMBL" id="ERK00643.1"/>
    </source>
</evidence>
<sequence length="278" mass="32519">MSSTEIYISKPQIQRRYHIAINGDMLMGGVENNTKVETECLLNVLEIGSNKCATIELITLDTDVIETGNQAFRELSVIANQLKKVTQDIVCVIDKEGKVLRVVNTEQIKRKWGQLKSEMVSICGCSGELTDFFNINEKLFCDQDTLKQYVGEMEFFKIHFNGLYGHQIRNKEHRETDNTFKTNKISYNLYFDNDEDDELIRIRFEGRDFEINHDWLQKSYGQMPFVDLRNMKPEFTIQGDYLIEKTTGLIKGAKFVWDENISKELHLRTEYIITEKRR</sequence>
<protein>
    <submittedName>
        <fullName evidence="1">Uncharacterized protein</fullName>
    </submittedName>
</protein>
<organism evidence="1 2">
    <name type="scientific">Hoylesella pleuritidis F0068</name>
    <dbReference type="NCBI Taxonomy" id="1081904"/>
    <lineage>
        <taxon>Bacteria</taxon>
        <taxon>Pseudomonadati</taxon>
        <taxon>Bacteroidota</taxon>
        <taxon>Bacteroidia</taxon>
        <taxon>Bacteroidales</taxon>
        <taxon>Prevotellaceae</taxon>
        <taxon>Hoylesella</taxon>
    </lineage>
</organism>
<name>U2L816_9BACT</name>
<accession>U2L816</accession>
<reference evidence="1 2" key="1">
    <citation type="submission" date="2013-08" db="EMBL/GenBank/DDBJ databases">
        <authorList>
            <person name="Durkin A.S."/>
            <person name="Haft D.R."/>
            <person name="McCorrison J."/>
            <person name="Torralba M."/>
            <person name="Gillis M."/>
            <person name="Haft D.H."/>
            <person name="Methe B."/>
            <person name="Sutton G."/>
            <person name="Nelson K.E."/>
        </authorList>
    </citation>
    <scope>NUCLEOTIDE SEQUENCE [LARGE SCALE GENOMIC DNA]</scope>
    <source>
        <strain evidence="1 2">F0068</strain>
    </source>
</reference>
<dbReference type="AlphaFoldDB" id="U2L816"/>
<evidence type="ECO:0000313" key="2">
    <source>
        <dbReference type="Proteomes" id="UP000016600"/>
    </source>
</evidence>
<gene>
    <name evidence="1" type="ORF">HMPREF1218_0530</name>
</gene>
<comment type="caution">
    <text evidence="1">The sequence shown here is derived from an EMBL/GenBank/DDBJ whole genome shotgun (WGS) entry which is preliminary data.</text>
</comment>
<dbReference type="EMBL" id="AWET01000036">
    <property type="protein sequence ID" value="ERK00643.1"/>
    <property type="molecule type" value="Genomic_DNA"/>
</dbReference>
<proteinExistence type="predicted"/>
<keyword evidence="2" id="KW-1185">Reference proteome</keyword>
<dbReference type="PATRIC" id="fig|1081904.3.peg.1568"/>
<dbReference type="RefSeq" id="WP_021584201.1">
    <property type="nucleotide sequence ID" value="NZ_AWET01000036.1"/>
</dbReference>
<dbReference type="Proteomes" id="UP000016600">
    <property type="component" value="Unassembled WGS sequence"/>
</dbReference>